<name>A0ACB8SL87_9AGAM</name>
<gene>
    <name evidence="1" type="ORF">BV25DRAFT_1813107</name>
</gene>
<dbReference type="EMBL" id="MU277254">
    <property type="protein sequence ID" value="KAI0056967.1"/>
    <property type="molecule type" value="Genomic_DNA"/>
</dbReference>
<proteinExistence type="predicted"/>
<protein>
    <submittedName>
        <fullName evidence="1">Uncharacterized protein</fullName>
    </submittedName>
</protein>
<sequence length="245" mass="27203">MLLLLVLFVILATALSVQYATYLDTSNALTTQQPHPLQNTHYFASKSTLLNTIFLKRAWAWTSAVSFAHLFTSPVCTYRARRIAQYMLATCCWLLVAQGIGGPSLIEHVAIATGGQCVLHLPPPHLYIILPNFYCRERIRVSFLSHSHLLPAPLTIIPAQASDETWSSIPRIRNGHDISGHIFLLTLSIMVLFDHLTATARRKWTLAHMVGVMASAALLLTWLVAVGTTSLYFHSPLEKISGLCE</sequence>
<evidence type="ECO:0000313" key="2">
    <source>
        <dbReference type="Proteomes" id="UP000814140"/>
    </source>
</evidence>
<keyword evidence="2" id="KW-1185">Reference proteome</keyword>
<dbReference type="Proteomes" id="UP000814140">
    <property type="component" value="Unassembled WGS sequence"/>
</dbReference>
<reference evidence="1" key="2">
    <citation type="journal article" date="2022" name="New Phytol.">
        <title>Evolutionary transition to the ectomycorrhizal habit in the genomes of a hyperdiverse lineage of mushroom-forming fungi.</title>
        <authorList>
            <person name="Looney B."/>
            <person name="Miyauchi S."/>
            <person name="Morin E."/>
            <person name="Drula E."/>
            <person name="Courty P.E."/>
            <person name="Kohler A."/>
            <person name="Kuo A."/>
            <person name="LaButti K."/>
            <person name="Pangilinan J."/>
            <person name="Lipzen A."/>
            <person name="Riley R."/>
            <person name="Andreopoulos W."/>
            <person name="He G."/>
            <person name="Johnson J."/>
            <person name="Nolan M."/>
            <person name="Tritt A."/>
            <person name="Barry K.W."/>
            <person name="Grigoriev I.V."/>
            <person name="Nagy L.G."/>
            <person name="Hibbett D."/>
            <person name="Henrissat B."/>
            <person name="Matheny P.B."/>
            <person name="Labbe J."/>
            <person name="Martin F.M."/>
        </authorList>
    </citation>
    <scope>NUCLEOTIDE SEQUENCE</scope>
    <source>
        <strain evidence="1">HHB10654</strain>
    </source>
</reference>
<reference evidence="1" key="1">
    <citation type="submission" date="2021-03" db="EMBL/GenBank/DDBJ databases">
        <authorList>
            <consortium name="DOE Joint Genome Institute"/>
            <person name="Ahrendt S."/>
            <person name="Looney B.P."/>
            <person name="Miyauchi S."/>
            <person name="Morin E."/>
            <person name="Drula E."/>
            <person name="Courty P.E."/>
            <person name="Chicoki N."/>
            <person name="Fauchery L."/>
            <person name="Kohler A."/>
            <person name="Kuo A."/>
            <person name="Labutti K."/>
            <person name="Pangilinan J."/>
            <person name="Lipzen A."/>
            <person name="Riley R."/>
            <person name="Andreopoulos W."/>
            <person name="He G."/>
            <person name="Johnson J."/>
            <person name="Barry K.W."/>
            <person name="Grigoriev I.V."/>
            <person name="Nagy L."/>
            <person name="Hibbett D."/>
            <person name="Henrissat B."/>
            <person name="Matheny P.B."/>
            <person name="Labbe J."/>
            <person name="Martin F."/>
        </authorList>
    </citation>
    <scope>NUCLEOTIDE SEQUENCE</scope>
    <source>
        <strain evidence="1">HHB10654</strain>
    </source>
</reference>
<evidence type="ECO:0000313" key="1">
    <source>
        <dbReference type="EMBL" id="KAI0056967.1"/>
    </source>
</evidence>
<accession>A0ACB8SL87</accession>
<organism evidence="1 2">
    <name type="scientific">Artomyces pyxidatus</name>
    <dbReference type="NCBI Taxonomy" id="48021"/>
    <lineage>
        <taxon>Eukaryota</taxon>
        <taxon>Fungi</taxon>
        <taxon>Dikarya</taxon>
        <taxon>Basidiomycota</taxon>
        <taxon>Agaricomycotina</taxon>
        <taxon>Agaricomycetes</taxon>
        <taxon>Russulales</taxon>
        <taxon>Auriscalpiaceae</taxon>
        <taxon>Artomyces</taxon>
    </lineage>
</organism>
<comment type="caution">
    <text evidence="1">The sequence shown here is derived from an EMBL/GenBank/DDBJ whole genome shotgun (WGS) entry which is preliminary data.</text>
</comment>